<evidence type="ECO:0000313" key="1">
    <source>
        <dbReference type="EMBL" id="EDO9682522.1"/>
    </source>
</evidence>
<proteinExistence type="predicted"/>
<dbReference type="EMBL" id="AANITE010000007">
    <property type="protein sequence ID" value="EDO9682522.1"/>
    <property type="molecule type" value="Genomic_DNA"/>
</dbReference>
<accession>A0A6F9JA41</accession>
<sequence>MYAIKFNCQKIVNESYRLEELKYSRYDTTNFSFNNLYDPQTRQYSWRGEDSYQNQQYDRFINLYNDYMSELKNRDSYMAGLSDEEKYQNIKSSVMIAVERDFTSATGLTFTLDNLQKVKDSFEKDRSDTANMLIDTDILTAIKINKNGTFTLRFNSGREFVVDKLYKDTSKVFEARIELNLNINRLNEEELNTKLDFSVSAAKIRNSSGEIELISLKDLGVEMIKKLSSGGYKLFTDIQNNKSITVSDIYTKYIFGNSNLDNSDKSSNLNLNNSNSNKTINE</sequence>
<name>A0A6F9JA41_CAMFE</name>
<organism evidence="1">
    <name type="scientific">Campylobacter fetus</name>
    <dbReference type="NCBI Taxonomy" id="196"/>
    <lineage>
        <taxon>Bacteria</taxon>
        <taxon>Pseudomonadati</taxon>
        <taxon>Campylobacterota</taxon>
        <taxon>Epsilonproteobacteria</taxon>
        <taxon>Campylobacterales</taxon>
        <taxon>Campylobacteraceae</taxon>
        <taxon>Campylobacter</taxon>
    </lineage>
</organism>
<dbReference type="RefSeq" id="WP_143297890.1">
    <property type="nucleotide sequence ID" value="NZ_AABUZP020000066.1"/>
</dbReference>
<comment type="caution">
    <text evidence="1">The sequence shown here is derived from an EMBL/GenBank/DDBJ whole genome shotgun (WGS) entry which is preliminary data.</text>
</comment>
<gene>
    <name evidence="1" type="ORF">GPS25_07490</name>
</gene>
<protein>
    <submittedName>
        <fullName evidence="1">Uncharacterized protein</fullName>
    </submittedName>
</protein>
<dbReference type="AlphaFoldDB" id="A0A6F9JA41"/>
<reference evidence="1" key="1">
    <citation type="submission" date="2019-12" db="EMBL/GenBank/DDBJ databases">
        <authorList>
            <consortium name="PulseNet: The National Subtyping Network for Foodborne Disease Surveillance"/>
            <person name="Tarr C.L."/>
            <person name="Trees E."/>
            <person name="Katz L.S."/>
            <person name="Carleton-Romer H.A."/>
            <person name="Stroika S."/>
            <person name="Kucerova Z."/>
            <person name="Roache K.F."/>
            <person name="Sabol A.L."/>
            <person name="Besser J."/>
            <person name="Gerner-Smidt P."/>
        </authorList>
    </citation>
    <scope>NUCLEOTIDE SEQUENCE</scope>
    <source>
        <strain evidence="1">PNUSAC014016</strain>
    </source>
</reference>